<keyword evidence="2" id="KW-0812">Transmembrane</keyword>
<feature type="transmembrane region" description="Helical" evidence="2">
    <location>
        <begin position="137"/>
        <end position="155"/>
    </location>
</feature>
<evidence type="ECO:0000313" key="6">
    <source>
        <dbReference type="EMBL" id="JAT57575.1"/>
    </source>
</evidence>
<gene>
    <name evidence="4" type="primary">ATG3_1</name>
    <name evidence="3" type="synonym">ATG3_10</name>
    <name evidence="6" type="synonym">ATG3_5</name>
    <name evidence="5" type="synonym">ATG3_9</name>
    <name evidence="6" type="ORF">g.44340</name>
    <name evidence="4" type="ORF">g.44341</name>
    <name evidence="5" type="ORF">g.44342</name>
    <name evidence="3" type="ORF">g.44343</name>
</gene>
<protein>
    <submittedName>
        <fullName evidence="4">Autophagy-related protein 3</fullName>
    </submittedName>
</protein>
<keyword evidence="2" id="KW-0472">Membrane</keyword>
<feature type="region of interest" description="Disordered" evidence="1">
    <location>
        <begin position="106"/>
        <end position="127"/>
    </location>
</feature>
<dbReference type="EMBL" id="GDJX01010361">
    <property type="protein sequence ID" value="JAT57575.1"/>
    <property type="molecule type" value="Transcribed_RNA"/>
</dbReference>
<organism evidence="4">
    <name type="scientific">Anthurium amnicola</name>
    <dbReference type="NCBI Taxonomy" id="1678845"/>
    <lineage>
        <taxon>Eukaryota</taxon>
        <taxon>Viridiplantae</taxon>
        <taxon>Streptophyta</taxon>
        <taxon>Embryophyta</taxon>
        <taxon>Tracheophyta</taxon>
        <taxon>Spermatophyta</taxon>
        <taxon>Magnoliopsida</taxon>
        <taxon>Liliopsida</taxon>
        <taxon>Araceae</taxon>
        <taxon>Pothoideae</taxon>
        <taxon>Potheae</taxon>
        <taxon>Anthurium</taxon>
    </lineage>
</organism>
<evidence type="ECO:0000313" key="3">
    <source>
        <dbReference type="EMBL" id="JAT40787.1"/>
    </source>
</evidence>
<dbReference type="PANTHER" id="PTHR35483:SF1">
    <property type="entry name" value="GLYCINE-RICH PROTEIN-RELATED"/>
    <property type="match status" value="1"/>
</dbReference>
<dbReference type="EMBL" id="GDJX01011176">
    <property type="protein sequence ID" value="JAT56760.1"/>
    <property type="molecule type" value="Transcribed_RNA"/>
</dbReference>
<evidence type="ECO:0000256" key="1">
    <source>
        <dbReference type="SAM" id="MobiDB-lite"/>
    </source>
</evidence>
<dbReference type="GO" id="GO:0009507">
    <property type="term" value="C:chloroplast"/>
    <property type="evidence" value="ECO:0007669"/>
    <property type="project" value="TreeGrafter"/>
</dbReference>
<sequence>MSFTHVSACWTCTGLQYTSPLSQYLHASTSYAYRIHTFPPCKAWPKLVYSSPKYFRSPLCLFGGKGKSENDNETSAWKALEKAMGGLRKETSVQDILREQMKEQEFGGGGFGSPPSNGGDGSGNSEGENFAESLDELLQVVLATIGFIFVYIYMIRGEEMTRLAKDYIRYLFGAKTSVRLRRAMYIWGRFYKRITRKKVVRKDWLERAIVMTPTWWHKPKLLARVMTVED</sequence>
<keyword evidence="2" id="KW-1133">Transmembrane helix</keyword>
<dbReference type="EMBL" id="GDJX01027149">
    <property type="protein sequence ID" value="JAT40787.1"/>
    <property type="molecule type" value="Transcribed_RNA"/>
</dbReference>
<evidence type="ECO:0000313" key="5">
    <source>
        <dbReference type="EMBL" id="JAT56760.1"/>
    </source>
</evidence>
<accession>A0A1D1YCS9</accession>
<proteinExistence type="predicted"/>
<evidence type="ECO:0000256" key="2">
    <source>
        <dbReference type="SAM" id="Phobius"/>
    </source>
</evidence>
<evidence type="ECO:0000313" key="4">
    <source>
        <dbReference type="EMBL" id="JAT52443.1"/>
    </source>
</evidence>
<name>A0A1D1YCS9_9ARAE</name>
<dbReference type="PANTHER" id="PTHR35483">
    <property type="entry name" value="NUCLEUSENVELOPE PROTEIN"/>
    <property type="match status" value="1"/>
</dbReference>
<dbReference type="EMBL" id="GDJX01015493">
    <property type="protein sequence ID" value="JAT52443.1"/>
    <property type="molecule type" value="Transcribed_RNA"/>
</dbReference>
<reference evidence="4" key="1">
    <citation type="submission" date="2015-07" db="EMBL/GenBank/DDBJ databases">
        <title>Transcriptome Assembly of Anthurium amnicola.</title>
        <authorList>
            <person name="Suzuki J."/>
        </authorList>
    </citation>
    <scope>NUCLEOTIDE SEQUENCE</scope>
</reference>
<dbReference type="AlphaFoldDB" id="A0A1D1YCS9"/>
<feature type="compositionally biased region" description="Gly residues" evidence="1">
    <location>
        <begin position="106"/>
        <end position="124"/>
    </location>
</feature>